<sequence length="194" mass="22239">MPRVFNAEFFARMLSRKSGRKISAHYADWNNFEGKMKQIANSNELKGSLLWLGSTIKDSEEVLNRLEISFESLRESVNHRLDGIFGRSKDGSYRDNISAGFEDLMHKRTRFLFPSSEIRRNVILTKPYISKDGVIKQLREGEIDILVCEPYIIIEVSLSLRASDLERVLSKKLQLSQMFSIAPELIPHNIGFSG</sequence>
<dbReference type="AlphaFoldDB" id="A0A915E3P1"/>
<evidence type="ECO:0000313" key="1">
    <source>
        <dbReference type="Proteomes" id="UP000887574"/>
    </source>
</evidence>
<proteinExistence type="predicted"/>
<reference evidence="2" key="1">
    <citation type="submission" date="2022-11" db="UniProtKB">
        <authorList>
            <consortium name="WormBaseParasite"/>
        </authorList>
    </citation>
    <scope>IDENTIFICATION</scope>
</reference>
<keyword evidence="1" id="KW-1185">Reference proteome</keyword>
<dbReference type="WBParaSite" id="jg26138">
    <property type="protein sequence ID" value="jg26138"/>
    <property type="gene ID" value="jg26138"/>
</dbReference>
<organism evidence="1 2">
    <name type="scientific">Ditylenchus dipsaci</name>
    <dbReference type="NCBI Taxonomy" id="166011"/>
    <lineage>
        <taxon>Eukaryota</taxon>
        <taxon>Metazoa</taxon>
        <taxon>Ecdysozoa</taxon>
        <taxon>Nematoda</taxon>
        <taxon>Chromadorea</taxon>
        <taxon>Rhabditida</taxon>
        <taxon>Tylenchina</taxon>
        <taxon>Tylenchomorpha</taxon>
        <taxon>Sphaerularioidea</taxon>
        <taxon>Anguinidae</taxon>
        <taxon>Anguininae</taxon>
        <taxon>Ditylenchus</taxon>
    </lineage>
</organism>
<accession>A0A915E3P1</accession>
<name>A0A915E3P1_9BILA</name>
<evidence type="ECO:0000313" key="2">
    <source>
        <dbReference type="WBParaSite" id="jg26138"/>
    </source>
</evidence>
<protein>
    <submittedName>
        <fullName evidence="2">Uncharacterized protein</fullName>
    </submittedName>
</protein>
<dbReference type="Proteomes" id="UP000887574">
    <property type="component" value="Unplaced"/>
</dbReference>